<keyword evidence="11" id="KW-1185">Reference proteome</keyword>
<dbReference type="Proteomes" id="UP000000740">
    <property type="component" value="Chromosome 1"/>
</dbReference>
<dbReference type="PANTHER" id="PTHR43806:SF11">
    <property type="entry name" value="CEREVISIN-RELATED"/>
    <property type="match status" value="1"/>
</dbReference>
<dbReference type="PROSITE" id="PS00137">
    <property type="entry name" value="SUBTILASE_HIS"/>
    <property type="match status" value="1"/>
</dbReference>
<dbReference type="Pfam" id="PF00082">
    <property type="entry name" value="Peptidase_S8"/>
    <property type="match status" value="1"/>
</dbReference>
<evidence type="ECO:0000256" key="5">
    <source>
        <dbReference type="PROSITE-ProRule" id="PRU01240"/>
    </source>
</evidence>
<evidence type="ECO:0000256" key="1">
    <source>
        <dbReference type="ARBA" id="ARBA00011073"/>
    </source>
</evidence>
<feature type="domain" description="CARDB" evidence="9">
    <location>
        <begin position="519"/>
        <end position="589"/>
    </location>
</feature>
<dbReference type="Gene3D" id="2.60.40.10">
    <property type="entry name" value="Immunoglobulins"/>
    <property type="match status" value="2"/>
</dbReference>
<dbReference type="Gene3D" id="3.40.50.200">
    <property type="entry name" value="Peptidase S8/S53 domain"/>
    <property type="match status" value="1"/>
</dbReference>
<dbReference type="KEGG" id="hla:Hlac_1628"/>
<dbReference type="InterPro" id="IPR013783">
    <property type="entry name" value="Ig-like_fold"/>
</dbReference>
<dbReference type="InterPro" id="IPR015500">
    <property type="entry name" value="Peptidase_S8_subtilisin-rel"/>
</dbReference>
<feature type="domain" description="Peptidase S8/S53" evidence="8">
    <location>
        <begin position="231"/>
        <end position="503"/>
    </location>
</feature>
<reference evidence="10 11" key="1">
    <citation type="journal article" date="2016" name="Stand. Genomic Sci.">
        <title>Complete genome sequence of the Antarctic Halorubrum lacusprofundi type strain ACAM 34.</title>
        <authorList>
            <person name="Anderson I.J."/>
            <person name="DasSarma P."/>
            <person name="Lucas S."/>
            <person name="Copeland A."/>
            <person name="Lapidus A."/>
            <person name="Del Rio T.G."/>
            <person name="Tice H."/>
            <person name="Dalin E."/>
            <person name="Bruce D.C."/>
            <person name="Goodwin L."/>
            <person name="Pitluck S."/>
            <person name="Sims D."/>
            <person name="Brettin T.S."/>
            <person name="Detter J.C."/>
            <person name="Han C.S."/>
            <person name="Larimer F."/>
            <person name="Hauser L."/>
            <person name="Land M."/>
            <person name="Ivanova N."/>
            <person name="Richardson P."/>
            <person name="Cavicchioli R."/>
            <person name="DasSarma S."/>
            <person name="Woese C.R."/>
            <person name="Kyrpides N.C."/>
        </authorList>
    </citation>
    <scope>NUCLEOTIDE SEQUENCE [LARGE SCALE GENOMIC DNA]</scope>
    <source>
        <strain evidence="11">ATCC 49239 / DSM 5036 / JCM 8891 / ACAM 34</strain>
    </source>
</reference>
<evidence type="ECO:0000259" key="8">
    <source>
        <dbReference type="Pfam" id="PF00082"/>
    </source>
</evidence>
<dbReference type="eggNOG" id="arCOG07398">
    <property type="taxonomic scope" value="Archaea"/>
</dbReference>
<feature type="compositionally biased region" description="Low complexity" evidence="7">
    <location>
        <begin position="1119"/>
        <end position="1131"/>
    </location>
</feature>
<dbReference type="EMBL" id="CP001365">
    <property type="protein sequence ID" value="ACM57213.1"/>
    <property type="molecule type" value="Genomic_DNA"/>
</dbReference>
<evidence type="ECO:0000256" key="3">
    <source>
        <dbReference type="ARBA" id="ARBA00022801"/>
    </source>
</evidence>
<evidence type="ECO:0000313" key="10">
    <source>
        <dbReference type="EMBL" id="ACM57213.1"/>
    </source>
</evidence>
<evidence type="ECO:0000259" key="9">
    <source>
        <dbReference type="Pfam" id="PF07705"/>
    </source>
</evidence>
<feature type="active site" description="Charge relay system" evidence="5">
    <location>
        <position position="278"/>
    </location>
</feature>
<dbReference type="SUPFAM" id="SSF49452">
    <property type="entry name" value="Starch-binding domain-like"/>
    <property type="match status" value="2"/>
</dbReference>
<dbReference type="SUPFAM" id="SSF52743">
    <property type="entry name" value="Subtilisin-like"/>
    <property type="match status" value="1"/>
</dbReference>
<sequence>MIPSSPFSTATAATLVLVACLIVAAVAPGAVAGGLVTSSTEAVDSGRTDPAAVGSVSTADGDVIASDLRSANGTVKLVVRFAGGTRIGTDDGEVGYSKGSSTLSTNDLKTNAASAQADFESFAEGRSAVTVERSFWLANAMLVTVDTDRVPLDRLVDVPGVEGVHENFEVELDSATTTTPGDGGSQAIGTSGLPPAPTPEDVSTASTDTDATYGVEMVRAPEVWETFGTRGKGATVAVIDTGIDPDHPDLTVSGWAEYDADGNLVSDDVSDASDGDGHGTHVAGTVAGGNASGTAIGVAPNASLHGIKVFDDDGTNATFVRVVAGMEHATQDPDVDVLQMSLGADGHLPYFIEPVRNTRSAGKIAVVSAGNIGQGTSSSPGNVYDSLAVGAVNDSRGVADFSSGETINTSSAWGSDAPADWPDEYVVPDVSAPGVSVYSAEPGGTYIRKDGTSMAAPHVSGVAALMLSASSGDVSDDKLYDTLRNTANHPSNAADPDDRYGAGIVDGFEAVSSVTSDEFTVTEFDGPKETDPGATVEASATVTNTGGGPGTGTVEYQFNGTVGNDTTVSLDPGEATTVSFTYVVPHETDPDEYSHGVYTEDSSQASTITVREPPSYTVTDLTTPETVERGGPLTTTVNVTNDGEVAGDNRTVELRLVDPGNASNASALGAENVSLGPGNTTTVSLSGTVPSGFGTGETTVTVVSPEDDASASIRIAEAVGTISGTVTDAETNASLAEIDVVVKNGTEVVGTTITGSEGTYAIDVPATDLTVIASNATYAPADQTVALAGSGDTATANISLALRNGTLSGVVGASDGLDLPSNATVTVTDETGGAVAAVDAASDGTYSVDLRPGTYNATADAPDFDTQTVADIAVSPNATASESFALIPQRGSLSGMVTNATDSEAIPDATITVDGERTATTDANGTYALDALERGEREITVSADGYAQKSQTLTFTANDTRELNVSLSPRGAFVITQLSGDDEIEQGSSGGFGLTVRNDGRVTDDASVDVTLNRSGSVSPNPVVIGDVAVGDTESESVSVSLGSSAATGTYAVTATTPDSEKTLTFVAVSSDDAESDGGGTAGGGGGTAGAGPAPPPSTEDPDEPENATDDPTNETDDPTNATDDPTNATDDPTDGEDDPVDGELADGDDENNAEDDGIDTESGVATDGESGGDDTSDEDESADGTPGFGPAIGVLAIFGAAFLVGRRGGRGGRE</sequence>
<dbReference type="PRINTS" id="PR00723">
    <property type="entry name" value="SUBTILISIN"/>
</dbReference>
<dbReference type="InterPro" id="IPR036852">
    <property type="entry name" value="Peptidase_S8/S53_dom_sf"/>
</dbReference>
<organism evidence="10 11">
    <name type="scientific">Halorubrum lacusprofundi (strain ATCC 49239 / DSM 5036 / JCM 8891 / ACAM 34)</name>
    <dbReference type="NCBI Taxonomy" id="416348"/>
    <lineage>
        <taxon>Archaea</taxon>
        <taxon>Methanobacteriati</taxon>
        <taxon>Methanobacteriota</taxon>
        <taxon>Stenosarchaea group</taxon>
        <taxon>Halobacteria</taxon>
        <taxon>Halobacteriales</taxon>
        <taxon>Haloferacaceae</taxon>
        <taxon>Halorubrum</taxon>
    </lineage>
</organism>
<feature type="compositionally biased region" description="Acidic residues" evidence="7">
    <location>
        <begin position="1100"/>
        <end position="1118"/>
    </location>
</feature>
<protein>
    <submittedName>
        <fullName evidence="10">Peptidase S8 and S53 subtilisin kexin sedolisin</fullName>
    </submittedName>
</protein>
<dbReference type="SUPFAM" id="SSF49464">
    <property type="entry name" value="Carboxypeptidase regulatory domain-like"/>
    <property type="match status" value="1"/>
</dbReference>
<dbReference type="InterPro" id="IPR050131">
    <property type="entry name" value="Peptidase_S8_subtilisin-like"/>
</dbReference>
<keyword evidence="3 5" id="KW-0378">Hydrolase</keyword>
<dbReference type="GO" id="GO:0004252">
    <property type="term" value="F:serine-type endopeptidase activity"/>
    <property type="evidence" value="ECO:0007669"/>
    <property type="project" value="UniProtKB-UniRule"/>
</dbReference>
<dbReference type="Pfam" id="PF13620">
    <property type="entry name" value="CarboxypepD_reg"/>
    <property type="match status" value="3"/>
</dbReference>
<evidence type="ECO:0000256" key="7">
    <source>
        <dbReference type="SAM" id="MobiDB-lite"/>
    </source>
</evidence>
<dbReference type="HOGENOM" id="CLU_269241_0_0_2"/>
<feature type="active site" description="Charge relay system" evidence="5">
    <location>
        <position position="453"/>
    </location>
</feature>
<comment type="similarity">
    <text evidence="1 5 6">Belongs to the peptidase S8 family.</text>
</comment>
<dbReference type="GO" id="GO:0030246">
    <property type="term" value="F:carbohydrate binding"/>
    <property type="evidence" value="ECO:0007669"/>
    <property type="project" value="InterPro"/>
</dbReference>
<dbReference type="InterPro" id="IPR011635">
    <property type="entry name" value="CARDB"/>
</dbReference>
<dbReference type="GO" id="GO:0006508">
    <property type="term" value="P:proteolysis"/>
    <property type="evidence" value="ECO:0007669"/>
    <property type="project" value="UniProtKB-KW"/>
</dbReference>
<dbReference type="PROSITE" id="PS51892">
    <property type="entry name" value="SUBTILASE"/>
    <property type="match status" value="1"/>
</dbReference>
<dbReference type="Pfam" id="PF07705">
    <property type="entry name" value="CARDB"/>
    <property type="match status" value="1"/>
</dbReference>
<dbReference type="InterPro" id="IPR023827">
    <property type="entry name" value="Peptidase_S8_Asp-AS"/>
</dbReference>
<dbReference type="PANTHER" id="PTHR43806">
    <property type="entry name" value="PEPTIDASE S8"/>
    <property type="match status" value="1"/>
</dbReference>
<evidence type="ECO:0000256" key="2">
    <source>
        <dbReference type="ARBA" id="ARBA00022670"/>
    </source>
</evidence>
<feature type="region of interest" description="Disordered" evidence="7">
    <location>
        <begin position="1071"/>
        <end position="1192"/>
    </location>
</feature>
<keyword evidence="4 5" id="KW-0720">Serine protease</keyword>
<dbReference type="RefSeq" id="WP_015910352.1">
    <property type="nucleotide sequence ID" value="NC_012029.1"/>
</dbReference>
<dbReference type="eggNOG" id="arCOG02087">
    <property type="taxonomic scope" value="Archaea"/>
</dbReference>
<name>B9LPC5_HALLT</name>
<evidence type="ECO:0000256" key="6">
    <source>
        <dbReference type="RuleBase" id="RU003355"/>
    </source>
</evidence>
<dbReference type="PROSITE" id="PS00138">
    <property type="entry name" value="SUBTILASE_SER"/>
    <property type="match status" value="1"/>
</dbReference>
<dbReference type="AlphaFoldDB" id="B9LPC5"/>
<proteinExistence type="inferred from homology"/>
<feature type="compositionally biased region" description="Acidic residues" evidence="7">
    <location>
        <begin position="1171"/>
        <end position="1183"/>
    </location>
</feature>
<feature type="active site" description="Charge relay system" evidence="5">
    <location>
        <position position="240"/>
    </location>
</feature>
<dbReference type="InterPro" id="IPR013784">
    <property type="entry name" value="Carb-bd-like_fold"/>
</dbReference>
<keyword evidence="2 5" id="KW-0645">Protease</keyword>
<dbReference type="InterPro" id="IPR022398">
    <property type="entry name" value="Peptidase_S8_His-AS"/>
</dbReference>
<dbReference type="PROSITE" id="PS00136">
    <property type="entry name" value="SUBTILASE_ASP"/>
    <property type="match status" value="1"/>
</dbReference>
<dbReference type="Gene3D" id="2.60.40.1120">
    <property type="entry name" value="Carboxypeptidase-like, regulatory domain"/>
    <property type="match status" value="3"/>
</dbReference>
<evidence type="ECO:0000313" key="11">
    <source>
        <dbReference type="Proteomes" id="UP000000740"/>
    </source>
</evidence>
<dbReference type="InterPro" id="IPR008969">
    <property type="entry name" value="CarboxyPept-like_regulatory"/>
</dbReference>
<dbReference type="InterPro" id="IPR000209">
    <property type="entry name" value="Peptidase_S8/S53_dom"/>
</dbReference>
<gene>
    <name evidence="10" type="ordered locus">Hlac_1628</name>
</gene>
<dbReference type="eggNOG" id="arCOG00702">
    <property type="taxonomic scope" value="Archaea"/>
</dbReference>
<accession>B9LPC5</accession>
<feature type="compositionally biased region" description="Gly residues" evidence="7">
    <location>
        <begin position="1077"/>
        <end position="1090"/>
    </location>
</feature>
<feature type="compositionally biased region" description="Acidic residues" evidence="7">
    <location>
        <begin position="1132"/>
        <end position="1160"/>
    </location>
</feature>
<evidence type="ECO:0000256" key="4">
    <source>
        <dbReference type="ARBA" id="ARBA00022825"/>
    </source>
</evidence>
<dbReference type="InterPro" id="IPR023828">
    <property type="entry name" value="Peptidase_S8_Ser-AS"/>
</dbReference>
<feature type="region of interest" description="Disordered" evidence="7">
    <location>
        <begin position="174"/>
        <end position="207"/>
    </location>
</feature>
<dbReference type="GeneID" id="7399577"/>